<dbReference type="EMBL" id="KK914917">
    <property type="protein sequence ID" value="KDP26244.1"/>
    <property type="molecule type" value="Genomic_DNA"/>
</dbReference>
<protein>
    <recommendedName>
        <fullName evidence="1">Ubiquitin-like domain-containing protein</fullName>
    </recommendedName>
</protein>
<accession>A0A067K394</accession>
<evidence type="ECO:0000259" key="1">
    <source>
        <dbReference type="PROSITE" id="PS50053"/>
    </source>
</evidence>
<reference evidence="2 3" key="1">
    <citation type="journal article" date="2014" name="PLoS ONE">
        <title>Global Analysis of Gene Expression Profiles in Physic Nut (Jatropha curcas L.) Seedlings Exposed to Salt Stress.</title>
        <authorList>
            <person name="Zhang L."/>
            <person name="Zhang C."/>
            <person name="Wu P."/>
            <person name="Chen Y."/>
            <person name="Li M."/>
            <person name="Jiang H."/>
            <person name="Wu G."/>
        </authorList>
    </citation>
    <scope>NUCLEOTIDE SEQUENCE [LARGE SCALE GENOMIC DNA]</scope>
    <source>
        <strain evidence="3">cv. GZQX0401</strain>
        <tissue evidence="2">Young leaves</tissue>
    </source>
</reference>
<dbReference type="Gene3D" id="3.10.20.90">
    <property type="entry name" value="Phosphatidylinositol 3-kinase Catalytic Subunit, Chain A, domain 1"/>
    <property type="match status" value="1"/>
</dbReference>
<proteinExistence type="predicted"/>
<dbReference type="InterPro" id="IPR000626">
    <property type="entry name" value="Ubiquitin-like_dom"/>
</dbReference>
<dbReference type="AlphaFoldDB" id="A0A067K394"/>
<keyword evidence="3" id="KW-1185">Reference proteome</keyword>
<feature type="domain" description="Ubiquitin-like" evidence="1">
    <location>
        <begin position="50"/>
        <end position="126"/>
    </location>
</feature>
<gene>
    <name evidence="2" type="ORF">JCGZ_22490</name>
</gene>
<sequence length="126" mass="15100">MEDELEFAAETFSLYYDEEELEDERSLRSYNFEKGERYNVEFTRDNEHEFYITVQPGRRESNYERRRIEVGPSYLVASLRNKVERIWGVPGYAIDLSHKNVLMRDDFTLAHYDICKNSVVKVDVKE</sequence>
<name>A0A067K394_JATCU</name>
<evidence type="ECO:0000313" key="3">
    <source>
        <dbReference type="Proteomes" id="UP000027138"/>
    </source>
</evidence>
<evidence type="ECO:0000313" key="2">
    <source>
        <dbReference type="EMBL" id="KDP26244.1"/>
    </source>
</evidence>
<dbReference type="OrthoDB" id="2012182at2759"/>
<dbReference type="CDD" id="cd17039">
    <property type="entry name" value="Ubl_ubiquitin_like"/>
    <property type="match status" value="1"/>
</dbReference>
<organism evidence="2 3">
    <name type="scientific">Jatropha curcas</name>
    <name type="common">Barbados nut</name>
    <dbReference type="NCBI Taxonomy" id="180498"/>
    <lineage>
        <taxon>Eukaryota</taxon>
        <taxon>Viridiplantae</taxon>
        <taxon>Streptophyta</taxon>
        <taxon>Embryophyta</taxon>
        <taxon>Tracheophyta</taxon>
        <taxon>Spermatophyta</taxon>
        <taxon>Magnoliopsida</taxon>
        <taxon>eudicotyledons</taxon>
        <taxon>Gunneridae</taxon>
        <taxon>Pentapetalae</taxon>
        <taxon>rosids</taxon>
        <taxon>fabids</taxon>
        <taxon>Malpighiales</taxon>
        <taxon>Euphorbiaceae</taxon>
        <taxon>Crotonoideae</taxon>
        <taxon>Jatropheae</taxon>
        <taxon>Jatropha</taxon>
    </lineage>
</organism>
<dbReference type="PROSITE" id="PS50053">
    <property type="entry name" value="UBIQUITIN_2"/>
    <property type="match status" value="1"/>
</dbReference>
<dbReference type="Proteomes" id="UP000027138">
    <property type="component" value="Unassembled WGS sequence"/>
</dbReference>
<dbReference type="InterPro" id="IPR029071">
    <property type="entry name" value="Ubiquitin-like_domsf"/>
</dbReference>
<dbReference type="SUPFAM" id="SSF54236">
    <property type="entry name" value="Ubiquitin-like"/>
    <property type="match status" value="1"/>
</dbReference>